<keyword evidence="3 9" id="KW-0862">Zinc</keyword>
<feature type="region of interest" description="Disordered" evidence="10">
    <location>
        <begin position="65"/>
        <end position="125"/>
    </location>
</feature>
<comment type="function">
    <text evidence="9">Transcription factor that binds specifically to a 5'-AA[AG]G-3' consensus core sequence.</text>
</comment>
<dbReference type="InterPro" id="IPR003851">
    <property type="entry name" value="Znf_Dof"/>
</dbReference>
<dbReference type="GO" id="GO:0003700">
    <property type="term" value="F:DNA-binding transcription factor activity"/>
    <property type="evidence" value="ECO:0007669"/>
    <property type="project" value="UniProtKB-UniRule"/>
</dbReference>
<evidence type="ECO:0000256" key="6">
    <source>
        <dbReference type="ARBA" id="ARBA00023163"/>
    </source>
</evidence>
<evidence type="ECO:0000256" key="5">
    <source>
        <dbReference type="ARBA" id="ARBA00023125"/>
    </source>
</evidence>
<feature type="compositionally biased region" description="Low complexity" evidence="10">
    <location>
        <begin position="79"/>
        <end position="95"/>
    </location>
</feature>
<keyword evidence="1 9" id="KW-0479">Metal-binding</keyword>
<evidence type="ECO:0000256" key="10">
    <source>
        <dbReference type="SAM" id="MobiDB-lite"/>
    </source>
</evidence>
<reference evidence="12 13" key="1">
    <citation type="submission" date="2020-08" db="EMBL/GenBank/DDBJ databases">
        <title>Plant Genome Project.</title>
        <authorList>
            <person name="Zhang R.-G."/>
        </authorList>
    </citation>
    <scope>NUCLEOTIDE SEQUENCE [LARGE SCALE GENOMIC DNA]</scope>
    <source>
        <tissue evidence="12">Rhizome</tissue>
    </source>
</reference>
<evidence type="ECO:0000256" key="3">
    <source>
        <dbReference type="ARBA" id="ARBA00022833"/>
    </source>
</evidence>
<accession>A0A8J5M086</accession>
<sequence length="405" mass="44259">MQGSPAPAAFPAVKLTCCEQEQNLRCPRCESTDTKFCYYNNYNLSQPRHFCKSCRRYWTKGGALRNVPVGGGTRRNSKRSTASSSSSAASNAKRANPPKPSSAPCVSPNPELISTTYPPPDPDRRLLDMPGSFSSLLAAEGAFDGFLGSFAPLVPMPFSRDVSSSSIDFRVELPKLVSGNSCNGDMVTSAAEIFDKLDGDSGSWASGWTDLAIYNRGVFLCSNGTIPERSIHGRIGFMVKHADKCIILGCENEAKIQHQVLISCFLPSVFRARQWHLALKHKPSEVSCNNHAVVRLASIMKQQHHISLFMRQCHSRTVLTIEVLVAGGRLHLKDALFDGEKRDIKGRDGDNNILHCGSEIGFRNLLHLGEHQGGDLLGDKLLLLTLVLDDDHGLATLNGHSLMSL</sequence>
<keyword evidence="13" id="KW-1185">Reference proteome</keyword>
<dbReference type="GO" id="GO:0008270">
    <property type="term" value="F:zinc ion binding"/>
    <property type="evidence" value="ECO:0007669"/>
    <property type="project" value="UniProtKB-KW"/>
</dbReference>
<keyword evidence="5 8" id="KW-0238">DNA-binding</keyword>
<comment type="subcellular location">
    <subcellularLocation>
        <location evidence="8 9">Nucleus</location>
    </subcellularLocation>
</comment>
<keyword evidence="2 8" id="KW-0863">Zinc-finger</keyword>
<dbReference type="PROSITE" id="PS50884">
    <property type="entry name" value="ZF_DOF_2"/>
    <property type="match status" value="1"/>
</dbReference>
<dbReference type="AlphaFoldDB" id="A0A8J5M086"/>
<evidence type="ECO:0000313" key="12">
    <source>
        <dbReference type="EMBL" id="KAG6538981.1"/>
    </source>
</evidence>
<protein>
    <recommendedName>
        <fullName evidence="9">Dof zinc finger protein</fullName>
    </recommendedName>
</protein>
<gene>
    <name evidence="12" type="ORF">ZIOFF_004133</name>
</gene>
<name>A0A8J5M086_ZINOF</name>
<evidence type="ECO:0000256" key="4">
    <source>
        <dbReference type="ARBA" id="ARBA00023015"/>
    </source>
</evidence>
<evidence type="ECO:0000256" key="9">
    <source>
        <dbReference type="RuleBase" id="RU369094"/>
    </source>
</evidence>
<dbReference type="Proteomes" id="UP000734854">
    <property type="component" value="Unassembled WGS sequence"/>
</dbReference>
<feature type="domain" description="Dof-type" evidence="11">
    <location>
        <begin position="24"/>
        <end position="78"/>
    </location>
</feature>
<dbReference type="PANTHER" id="PTHR31992:SF62">
    <property type="entry name" value="DOF ZINC FINGER PROTEIN DOF3.1"/>
    <property type="match status" value="1"/>
</dbReference>
<evidence type="ECO:0000313" key="13">
    <source>
        <dbReference type="Proteomes" id="UP000734854"/>
    </source>
</evidence>
<evidence type="ECO:0000256" key="7">
    <source>
        <dbReference type="ARBA" id="ARBA00023242"/>
    </source>
</evidence>
<dbReference type="EMBL" id="JACMSC010000001">
    <property type="protein sequence ID" value="KAG6538981.1"/>
    <property type="molecule type" value="Genomic_DNA"/>
</dbReference>
<dbReference type="Pfam" id="PF02701">
    <property type="entry name" value="Zn_ribbon_Dof"/>
    <property type="match status" value="1"/>
</dbReference>
<evidence type="ECO:0000259" key="11">
    <source>
        <dbReference type="PROSITE" id="PS50884"/>
    </source>
</evidence>
<evidence type="ECO:0000256" key="1">
    <source>
        <dbReference type="ARBA" id="ARBA00022723"/>
    </source>
</evidence>
<keyword evidence="7 8" id="KW-0539">Nucleus</keyword>
<dbReference type="PANTHER" id="PTHR31992">
    <property type="entry name" value="DOF ZINC FINGER PROTEIN DOF1.4-RELATED"/>
    <property type="match status" value="1"/>
</dbReference>
<keyword evidence="4 9" id="KW-0805">Transcription regulation</keyword>
<dbReference type="GO" id="GO:0003677">
    <property type="term" value="F:DNA binding"/>
    <property type="evidence" value="ECO:0007669"/>
    <property type="project" value="UniProtKB-UniRule"/>
</dbReference>
<evidence type="ECO:0000256" key="2">
    <source>
        <dbReference type="ARBA" id="ARBA00022771"/>
    </source>
</evidence>
<organism evidence="12 13">
    <name type="scientific">Zingiber officinale</name>
    <name type="common">Ginger</name>
    <name type="synonym">Amomum zingiber</name>
    <dbReference type="NCBI Taxonomy" id="94328"/>
    <lineage>
        <taxon>Eukaryota</taxon>
        <taxon>Viridiplantae</taxon>
        <taxon>Streptophyta</taxon>
        <taxon>Embryophyta</taxon>
        <taxon>Tracheophyta</taxon>
        <taxon>Spermatophyta</taxon>
        <taxon>Magnoliopsida</taxon>
        <taxon>Liliopsida</taxon>
        <taxon>Zingiberales</taxon>
        <taxon>Zingiberaceae</taxon>
        <taxon>Zingiber</taxon>
    </lineage>
</organism>
<comment type="caution">
    <text evidence="12">The sequence shown here is derived from an EMBL/GenBank/DDBJ whole genome shotgun (WGS) entry which is preliminary data.</text>
</comment>
<dbReference type="PROSITE" id="PS01361">
    <property type="entry name" value="ZF_DOF_1"/>
    <property type="match status" value="1"/>
</dbReference>
<evidence type="ECO:0000256" key="8">
    <source>
        <dbReference type="PROSITE-ProRule" id="PRU00071"/>
    </source>
</evidence>
<dbReference type="InterPro" id="IPR045174">
    <property type="entry name" value="Dof"/>
</dbReference>
<dbReference type="GO" id="GO:0005634">
    <property type="term" value="C:nucleus"/>
    <property type="evidence" value="ECO:0007669"/>
    <property type="project" value="UniProtKB-SubCell"/>
</dbReference>
<keyword evidence="6 9" id="KW-0804">Transcription</keyword>
<proteinExistence type="predicted"/>